<protein>
    <submittedName>
        <fullName evidence="2">Alpha/Beta hydrolase protein</fullName>
    </submittedName>
</protein>
<evidence type="ECO:0000313" key="2">
    <source>
        <dbReference type="EMBL" id="KAH7025267.1"/>
    </source>
</evidence>
<dbReference type="GO" id="GO:0016787">
    <property type="term" value="F:hydrolase activity"/>
    <property type="evidence" value="ECO:0007669"/>
    <property type="project" value="UniProtKB-KW"/>
</dbReference>
<dbReference type="OrthoDB" id="10253869at2759"/>
<feature type="domain" description="Thioesterase" evidence="1">
    <location>
        <begin position="22"/>
        <end position="124"/>
    </location>
</feature>
<dbReference type="Proteomes" id="UP000756346">
    <property type="component" value="Unassembled WGS sequence"/>
</dbReference>
<dbReference type="Pfam" id="PF00975">
    <property type="entry name" value="Thioesterase"/>
    <property type="match status" value="1"/>
</dbReference>
<proteinExistence type="predicted"/>
<dbReference type="InterPro" id="IPR001031">
    <property type="entry name" value="Thioesterase"/>
</dbReference>
<reference evidence="2" key="1">
    <citation type="journal article" date="2021" name="Nat. Commun.">
        <title>Genetic determinants of endophytism in the Arabidopsis root mycobiome.</title>
        <authorList>
            <person name="Mesny F."/>
            <person name="Miyauchi S."/>
            <person name="Thiergart T."/>
            <person name="Pickel B."/>
            <person name="Atanasova L."/>
            <person name="Karlsson M."/>
            <person name="Huettel B."/>
            <person name="Barry K.W."/>
            <person name="Haridas S."/>
            <person name="Chen C."/>
            <person name="Bauer D."/>
            <person name="Andreopoulos W."/>
            <person name="Pangilinan J."/>
            <person name="LaButti K."/>
            <person name="Riley R."/>
            <person name="Lipzen A."/>
            <person name="Clum A."/>
            <person name="Drula E."/>
            <person name="Henrissat B."/>
            <person name="Kohler A."/>
            <person name="Grigoriev I.V."/>
            <person name="Martin F.M."/>
            <person name="Hacquard S."/>
        </authorList>
    </citation>
    <scope>NUCLEOTIDE SEQUENCE</scope>
    <source>
        <strain evidence="2">MPI-CAGE-CH-0230</strain>
    </source>
</reference>
<dbReference type="EMBL" id="JAGTJQ010000009">
    <property type="protein sequence ID" value="KAH7025267.1"/>
    <property type="molecule type" value="Genomic_DNA"/>
</dbReference>
<name>A0A9P8Y1T7_9PEZI</name>
<comment type="caution">
    <text evidence="2">The sequence shown here is derived from an EMBL/GenBank/DDBJ whole genome shotgun (WGS) entry which is preliminary data.</text>
</comment>
<evidence type="ECO:0000259" key="1">
    <source>
        <dbReference type="Pfam" id="PF00975"/>
    </source>
</evidence>
<dbReference type="SUPFAM" id="SSF53474">
    <property type="entry name" value="alpha/beta-Hydrolases"/>
    <property type="match status" value="1"/>
</dbReference>
<accession>A0A9P8Y1T7</accession>
<organism evidence="2 3">
    <name type="scientific">Microdochium trichocladiopsis</name>
    <dbReference type="NCBI Taxonomy" id="1682393"/>
    <lineage>
        <taxon>Eukaryota</taxon>
        <taxon>Fungi</taxon>
        <taxon>Dikarya</taxon>
        <taxon>Ascomycota</taxon>
        <taxon>Pezizomycotina</taxon>
        <taxon>Sordariomycetes</taxon>
        <taxon>Xylariomycetidae</taxon>
        <taxon>Xylariales</taxon>
        <taxon>Microdochiaceae</taxon>
        <taxon>Microdochium</taxon>
    </lineage>
</organism>
<keyword evidence="3" id="KW-1185">Reference proteome</keyword>
<dbReference type="AlphaFoldDB" id="A0A9P8Y1T7"/>
<gene>
    <name evidence="2" type="ORF">B0I36DRAFT_387557</name>
</gene>
<keyword evidence="2" id="KW-0378">Hydrolase</keyword>
<evidence type="ECO:0000313" key="3">
    <source>
        <dbReference type="Proteomes" id="UP000756346"/>
    </source>
</evidence>
<dbReference type="InterPro" id="IPR029058">
    <property type="entry name" value="AB_hydrolase_fold"/>
</dbReference>
<dbReference type="Gene3D" id="3.40.50.1820">
    <property type="entry name" value="alpha/beta hydrolase"/>
    <property type="match status" value="1"/>
</dbReference>
<dbReference type="RefSeq" id="XP_046008815.1">
    <property type="nucleotide sequence ID" value="XM_046161188.1"/>
</dbReference>
<dbReference type="GeneID" id="70190734"/>
<sequence length="287" mass="31956">MQPGSISPVEQLVAGTNPAALPLVLIHDGGGTVDSYRSLGPFECDIYAISDPRFEDEQPWQGGMREMAQAYLDLIKEKVPSKEILLGGWSFGGLLSVELACMLDGDDSLKVAGLILIDTPYASIGDRTLHDVMYSDMPDLPGMPPRLRRRIYSSIQRARQMMFHWQEPSAYQSSGGISDSDSDEGSPIPSQLIRRRAKLPPAVLLRASEFVKPGAGAVQQQQQPVSVVDSFRRDPTLGWDRYQESFIDLVWNVPGSHYSLFESRNVRHLNERLSSAYNYLWNTKVVG</sequence>